<dbReference type="Proteomes" id="UP001597173">
    <property type="component" value="Unassembled WGS sequence"/>
</dbReference>
<dbReference type="EMBL" id="JBHTNF010000003">
    <property type="protein sequence ID" value="MFD1327851.1"/>
    <property type="molecule type" value="Genomic_DNA"/>
</dbReference>
<name>A0ABW3YVB9_MYCRA</name>
<gene>
    <name evidence="1" type="ORF">ACFQ33_08080</name>
</gene>
<protein>
    <submittedName>
        <fullName evidence="1">Uncharacterized protein</fullName>
    </submittedName>
</protein>
<comment type="caution">
    <text evidence="1">The sequence shown here is derived from an EMBL/GenBank/DDBJ whole genome shotgun (WGS) entry which is preliminary data.</text>
</comment>
<evidence type="ECO:0000313" key="2">
    <source>
        <dbReference type="Proteomes" id="UP001597173"/>
    </source>
</evidence>
<proteinExistence type="predicted"/>
<organism evidence="1 2">
    <name type="scientific">Mycoplana ramosa</name>
    <name type="common">Mycoplana bullata</name>
    <dbReference type="NCBI Taxonomy" id="40837"/>
    <lineage>
        <taxon>Bacteria</taxon>
        <taxon>Pseudomonadati</taxon>
        <taxon>Pseudomonadota</taxon>
        <taxon>Alphaproteobacteria</taxon>
        <taxon>Hyphomicrobiales</taxon>
        <taxon>Rhizobiaceae</taxon>
        <taxon>Mycoplana</taxon>
    </lineage>
</organism>
<reference evidence="2" key="1">
    <citation type="journal article" date="2019" name="Int. J. Syst. Evol. Microbiol.">
        <title>The Global Catalogue of Microorganisms (GCM) 10K type strain sequencing project: providing services to taxonomists for standard genome sequencing and annotation.</title>
        <authorList>
            <consortium name="The Broad Institute Genomics Platform"/>
            <consortium name="The Broad Institute Genome Sequencing Center for Infectious Disease"/>
            <person name="Wu L."/>
            <person name="Ma J."/>
        </authorList>
    </citation>
    <scope>NUCLEOTIDE SEQUENCE [LARGE SCALE GENOMIC DNA]</scope>
    <source>
        <strain evidence="2">CCUG 55609</strain>
    </source>
</reference>
<keyword evidence="2" id="KW-1185">Reference proteome</keyword>
<dbReference type="RefSeq" id="WP_374836659.1">
    <property type="nucleotide sequence ID" value="NZ_JBHEEW010000003.1"/>
</dbReference>
<evidence type="ECO:0000313" key="1">
    <source>
        <dbReference type="EMBL" id="MFD1327851.1"/>
    </source>
</evidence>
<sequence length="53" mass="5628">MSMDGSHDGDVSNETVALLLESGGGEALTDLLVSALWDAFGFLAEDIPHETRH</sequence>
<accession>A0ABW3YVB9</accession>